<keyword evidence="8" id="KW-1185">Reference proteome</keyword>
<feature type="domain" description="Sodium/calcium exchanger membrane region" evidence="6">
    <location>
        <begin position="173"/>
        <end position="321"/>
    </location>
</feature>
<feature type="transmembrane region" description="Helical" evidence="5">
    <location>
        <begin position="38"/>
        <end position="61"/>
    </location>
</feature>
<dbReference type="InterPro" id="IPR004481">
    <property type="entry name" value="K/Na/Ca-exchanger"/>
</dbReference>
<feature type="transmembrane region" description="Helical" evidence="5">
    <location>
        <begin position="302"/>
        <end position="321"/>
    </location>
</feature>
<dbReference type="InterPro" id="IPR004837">
    <property type="entry name" value="NaCa_Exmemb"/>
</dbReference>
<feature type="transmembrane region" description="Helical" evidence="5">
    <location>
        <begin position="107"/>
        <end position="123"/>
    </location>
</feature>
<comment type="caution">
    <text evidence="7">The sequence shown here is derived from an EMBL/GenBank/DDBJ whole genome shotgun (WGS) entry which is preliminary data.</text>
</comment>
<feature type="transmembrane region" description="Helical" evidence="5">
    <location>
        <begin position="81"/>
        <end position="100"/>
    </location>
</feature>
<keyword evidence="3 5" id="KW-1133">Transmembrane helix</keyword>
<dbReference type="PANTHER" id="PTHR10846:SF8">
    <property type="entry name" value="INNER MEMBRANE PROTEIN YRBG"/>
    <property type="match status" value="1"/>
</dbReference>
<dbReference type="RefSeq" id="WP_353301243.1">
    <property type="nucleotide sequence ID" value="NZ_BAABWN010000001.1"/>
</dbReference>
<evidence type="ECO:0000256" key="1">
    <source>
        <dbReference type="ARBA" id="ARBA00004141"/>
    </source>
</evidence>
<evidence type="ECO:0000256" key="4">
    <source>
        <dbReference type="ARBA" id="ARBA00023136"/>
    </source>
</evidence>
<dbReference type="Proteomes" id="UP001465153">
    <property type="component" value="Unassembled WGS sequence"/>
</dbReference>
<evidence type="ECO:0000259" key="6">
    <source>
        <dbReference type="Pfam" id="PF01699"/>
    </source>
</evidence>
<keyword evidence="4 5" id="KW-0472">Membrane</keyword>
<accession>A0ABQ0A3K4</accession>
<dbReference type="Gene3D" id="6.10.280.80">
    <property type="entry name" value="NCX, peripheral helical region"/>
    <property type="match status" value="1"/>
</dbReference>
<feature type="transmembrane region" description="Helical" evidence="5">
    <location>
        <begin position="200"/>
        <end position="223"/>
    </location>
</feature>
<dbReference type="EMBL" id="BAABWN010000001">
    <property type="protein sequence ID" value="GAA6166229.1"/>
    <property type="molecule type" value="Genomic_DNA"/>
</dbReference>
<dbReference type="Pfam" id="PF01699">
    <property type="entry name" value="Na_Ca_ex"/>
    <property type="match status" value="2"/>
</dbReference>
<sequence>MSEIWIAWGAILLGFVGLMWSADRFVDGAAAFAKNLGISKLIIGLTIVSLGTSAPEIVVSISASIKGEGDLAVGNALGSNLANIGLVLAITALIAPLPIFKHILTQEIPILLGVTILAGIFLADAQLEVYEGIILAGTVVPLITWMIINKRKHPSPEEEDSDIESMANTKAGMWFLIGLTLLIISSETLVWGATTVATHFGVSSLVIGLTVVAVGTSLPELAASVVSALRGHHDIALGNIVGSNIFNILAVMSVPGILGPLSMNSEVFIRDYASMAAITAFLAIALWIDFKLVAKKNNGVGRLGRVIGLILLAGYATYYGVLFA</sequence>
<protein>
    <submittedName>
        <fullName evidence="7">Calcium/sodium antiporter</fullName>
    </submittedName>
</protein>
<evidence type="ECO:0000313" key="7">
    <source>
        <dbReference type="EMBL" id="GAA6166229.1"/>
    </source>
</evidence>
<dbReference type="Gene3D" id="1.20.1420.30">
    <property type="entry name" value="NCX, central ion-binding region"/>
    <property type="match status" value="1"/>
</dbReference>
<evidence type="ECO:0000256" key="5">
    <source>
        <dbReference type="SAM" id="Phobius"/>
    </source>
</evidence>
<reference evidence="7 8" key="1">
    <citation type="submission" date="2024-04" db="EMBL/GenBank/DDBJ databases">
        <title>Draft genome sequence of Sessilibacter corallicola NBRC 116591.</title>
        <authorList>
            <person name="Miyakawa T."/>
            <person name="Kusuya Y."/>
            <person name="Miura T."/>
        </authorList>
    </citation>
    <scope>NUCLEOTIDE SEQUENCE [LARGE SCALE GENOMIC DNA]</scope>
    <source>
        <strain evidence="7 8">KU-00831-HH</strain>
    </source>
</reference>
<feature type="transmembrane region" description="Helical" evidence="5">
    <location>
        <begin position="129"/>
        <end position="148"/>
    </location>
</feature>
<evidence type="ECO:0000313" key="8">
    <source>
        <dbReference type="Proteomes" id="UP001465153"/>
    </source>
</evidence>
<feature type="transmembrane region" description="Helical" evidence="5">
    <location>
        <begin position="6"/>
        <end position="26"/>
    </location>
</feature>
<dbReference type="InterPro" id="IPR044880">
    <property type="entry name" value="NCX_ion-bd_dom_sf"/>
</dbReference>
<dbReference type="PANTHER" id="PTHR10846">
    <property type="entry name" value="SODIUM/POTASSIUM/CALCIUM EXCHANGER"/>
    <property type="match status" value="1"/>
</dbReference>
<feature type="domain" description="Sodium/calcium exchanger membrane region" evidence="6">
    <location>
        <begin position="7"/>
        <end position="137"/>
    </location>
</feature>
<organism evidence="7 8">
    <name type="scientific">Sessilibacter corallicola</name>
    <dbReference type="NCBI Taxonomy" id="2904075"/>
    <lineage>
        <taxon>Bacteria</taxon>
        <taxon>Pseudomonadati</taxon>
        <taxon>Pseudomonadota</taxon>
        <taxon>Gammaproteobacteria</taxon>
        <taxon>Cellvibrionales</taxon>
        <taxon>Cellvibrionaceae</taxon>
        <taxon>Sessilibacter</taxon>
    </lineage>
</organism>
<gene>
    <name evidence="7" type="ORF">NBRC116591_00390</name>
</gene>
<evidence type="ECO:0000256" key="2">
    <source>
        <dbReference type="ARBA" id="ARBA00022692"/>
    </source>
</evidence>
<feature type="transmembrane region" description="Helical" evidence="5">
    <location>
        <begin position="235"/>
        <end position="252"/>
    </location>
</feature>
<comment type="subcellular location">
    <subcellularLocation>
        <location evidence="1">Membrane</location>
        <topology evidence="1">Multi-pass membrane protein</topology>
    </subcellularLocation>
</comment>
<evidence type="ECO:0000256" key="3">
    <source>
        <dbReference type="ARBA" id="ARBA00022989"/>
    </source>
</evidence>
<name>A0ABQ0A3K4_9GAMM</name>
<feature type="transmembrane region" description="Helical" evidence="5">
    <location>
        <begin position="272"/>
        <end position="290"/>
    </location>
</feature>
<proteinExistence type="predicted"/>
<dbReference type="NCBIfam" id="TIGR00367">
    <property type="entry name" value="calcium/sodium antiporter"/>
    <property type="match status" value="1"/>
</dbReference>
<feature type="transmembrane region" description="Helical" evidence="5">
    <location>
        <begin position="173"/>
        <end position="194"/>
    </location>
</feature>
<keyword evidence="2 5" id="KW-0812">Transmembrane</keyword>